<dbReference type="Gene3D" id="3.40.50.360">
    <property type="match status" value="1"/>
</dbReference>
<feature type="region of interest" description="Disordered" evidence="1">
    <location>
        <begin position="78"/>
        <end position="97"/>
    </location>
</feature>
<reference evidence="3 4" key="1">
    <citation type="journal article" date="2019" name="Int. J. Syst. Evol. Microbiol.">
        <title>The Global Catalogue of Microorganisms (GCM) 10K type strain sequencing project: providing services to taxonomists for standard genome sequencing and annotation.</title>
        <authorList>
            <consortium name="The Broad Institute Genomics Platform"/>
            <consortium name="The Broad Institute Genome Sequencing Center for Infectious Disease"/>
            <person name="Wu L."/>
            <person name="Ma J."/>
        </authorList>
    </citation>
    <scope>NUCLEOTIDE SEQUENCE [LARGE SCALE GENOMIC DNA]</scope>
    <source>
        <strain evidence="3 4">JCM 11117</strain>
    </source>
</reference>
<dbReference type="InterPro" id="IPR029039">
    <property type="entry name" value="Flavoprotein-like_sf"/>
</dbReference>
<name>A0ABN1NJM3_9PSEU</name>
<protein>
    <recommendedName>
        <fullName evidence="2">NADPH-dependent FMN reductase-like domain-containing protein</fullName>
    </recommendedName>
</protein>
<accession>A0ABN1NJM3</accession>
<dbReference type="Proteomes" id="UP001499967">
    <property type="component" value="Unassembled WGS sequence"/>
</dbReference>
<keyword evidence="4" id="KW-1185">Reference proteome</keyword>
<proteinExistence type="predicted"/>
<dbReference type="InterPro" id="IPR005025">
    <property type="entry name" value="FMN_Rdtase-like_dom"/>
</dbReference>
<organism evidence="3 4">
    <name type="scientific">Pseudonocardia zijingensis</name>
    <dbReference type="NCBI Taxonomy" id="153376"/>
    <lineage>
        <taxon>Bacteria</taxon>
        <taxon>Bacillati</taxon>
        <taxon>Actinomycetota</taxon>
        <taxon>Actinomycetes</taxon>
        <taxon>Pseudonocardiales</taxon>
        <taxon>Pseudonocardiaceae</taxon>
        <taxon>Pseudonocardia</taxon>
    </lineage>
</organism>
<evidence type="ECO:0000256" key="1">
    <source>
        <dbReference type="SAM" id="MobiDB-lite"/>
    </source>
</evidence>
<sequence>MVRIAIVIGSTRPVRRTEVVARWVAEACARHPVAQAGKASFDVIDLADHDLPVLDERAAALWADYRGAHTRRWAATIAPYDGSSSSPRSTTTRSRPR</sequence>
<feature type="compositionally biased region" description="Low complexity" evidence="1">
    <location>
        <begin position="83"/>
        <end position="97"/>
    </location>
</feature>
<dbReference type="SUPFAM" id="SSF52218">
    <property type="entry name" value="Flavoproteins"/>
    <property type="match status" value="1"/>
</dbReference>
<feature type="domain" description="NADPH-dependent FMN reductase-like" evidence="2">
    <location>
        <begin position="3"/>
        <end position="82"/>
    </location>
</feature>
<dbReference type="Pfam" id="PF03358">
    <property type="entry name" value="FMN_red"/>
    <property type="match status" value="1"/>
</dbReference>
<evidence type="ECO:0000313" key="4">
    <source>
        <dbReference type="Proteomes" id="UP001499967"/>
    </source>
</evidence>
<comment type="caution">
    <text evidence="3">The sequence shown here is derived from an EMBL/GenBank/DDBJ whole genome shotgun (WGS) entry which is preliminary data.</text>
</comment>
<evidence type="ECO:0000313" key="3">
    <source>
        <dbReference type="EMBL" id="GAA0908874.1"/>
    </source>
</evidence>
<evidence type="ECO:0000259" key="2">
    <source>
        <dbReference type="Pfam" id="PF03358"/>
    </source>
</evidence>
<dbReference type="EMBL" id="BAAAHP010000331">
    <property type="protein sequence ID" value="GAA0908874.1"/>
    <property type="molecule type" value="Genomic_DNA"/>
</dbReference>
<gene>
    <name evidence="3" type="ORF">GCM10009559_78510</name>
</gene>